<accession>A0A4V2W5A3</accession>
<dbReference type="GO" id="GO:0032993">
    <property type="term" value="C:protein-DNA complex"/>
    <property type="evidence" value="ECO:0007669"/>
    <property type="project" value="TreeGrafter"/>
</dbReference>
<evidence type="ECO:0000313" key="7">
    <source>
        <dbReference type="Proteomes" id="UP000295719"/>
    </source>
</evidence>
<evidence type="ECO:0000256" key="4">
    <source>
        <dbReference type="ARBA" id="ARBA00023163"/>
    </source>
</evidence>
<evidence type="ECO:0000259" key="5">
    <source>
        <dbReference type="PROSITE" id="PS50931"/>
    </source>
</evidence>
<keyword evidence="3" id="KW-0238">DNA-binding</keyword>
<feature type="domain" description="HTH lysR-type" evidence="5">
    <location>
        <begin position="2"/>
        <end position="59"/>
    </location>
</feature>
<name>A0A4V2W5A3_9GAMM</name>
<comment type="caution">
    <text evidence="6">The sequence shown here is derived from an EMBL/GenBank/DDBJ whole genome shotgun (WGS) entry which is preliminary data.</text>
</comment>
<evidence type="ECO:0000313" key="6">
    <source>
        <dbReference type="EMBL" id="TCV98964.1"/>
    </source>
</evidence>
<dbReference type="GO" id="GO:0003677">
    <property type="term" value="F:DNA binding"/>
    <property type="evidence" value="ECO:0007669"/>
    <property type="project" value="UniProtKB-KW"/>
</dbReference>
<proteinExistence type="inferred from homology"/>
<dbReference type="FunFam" id="1.10.10.10:FF:000001">
    <property type="entry name" value="LysR family transcriptional regulator"/>
    <property type="match status" value="1"/>
</dbReference>
<evidence type="ECO:0000256" key="3">
    <source>
        <dbReference type="ARBA" id="ARBA00023125"/>
    </source>
</evidence>
<reference evidence="6 7" key="1">
    <citation type="submission" date="2019-03" db="EMBL/GenBank/DDBJ databases">
        <title>Genomic Encyclopedia of Type Strains, Phase IV (KMG-IV): sequencing the most valuable type-strain genomes for metagenomic binning, comparative biology and taxonomic classification.</title>
        <authorList>
            <person name="Goeker M."/>
        </authorList>
    </citation>
    <scope>NUCLEOTIDE SEQUENCE [LARGE SCALE GENOMIC DNA]</scope>
    <source>
        <strain evidence="6 7">DSM 19580</strain>
    </source>
</reference>
<dbReference type="PANTHER" id="PTHR30346">
    <property type="entry name" value="TRANSCRIPTIONAL DUAL REGULATOR HCAR-RELATED"/>
    <property type="match status" value="1"/>
</dbReference>
<protein>
    <submittedName>
        <fullName evidence="6">LysR family transcriptional regulator</fullName>
    </submittedName>
</protein>
<dbReference type="OrthoDB" id="6804990at2"/>
<dbReference type="InterPro" id="IPR000847">
    <property type="entry name" value="LysR_HTH_N"/>
</dbReference>
<dbReference type="RefSeq" id="WP_131864352.1">
    <property type="nucleotide sequence ID" value="NZ_SMCR01000002.1"/>
</dbReference>
<organism evidence="6 7">
    <name type="scientific">Biostraticola tofi</name>
    <dbReference type="NCBI Taxonomy" id="466109"/>
    <lineage>
        <taxon>Bacteria</taxon>
        <taxon>Pseudomonadati</taxon>
        <taxon>Pseudomonadota</taxon>
        <taxon>Gammaproteobacteria</taxon>
        <taxon>Enterobacterales</taxon>
        <taxon>Bruguierivoracaceae</taxon>
        <taxon>Biostraticola</taxon>
    </lineage>
</organism>
<dbReference type="InterPro" id="IPR005119">
    <property type="entry name" value="LysR_subst-bd"/>
</dbReference>
<dbReference type="AlphaFoldDB" id="A0A4V2W5A3"/>
<dbReference type="PANTHER" id="PTHR30346:SF0">
    <property type="entry name" value="HCA OPERON TRANSCRIPTIONAL ACTIVATOR HCAR"/>
    <property type="match status" value="1"/>
</dbReference>
<comment type="similarity">
    <text evidence="1">Belongs to the LysR transcriptional regulatory family.</text>
</comment>
<dbReference type="SUPFAM" id="SSF53850">
    <property type="entry name" value="Periplasmic binding protein-like II"/>
    <property type="match status" value="1"/>
</dbReference>
<dbReference type="GO" id="GO:0003700">
    <property type="term" value="F:DNA-binding transcription factor activity"/>
    <property type="evidence" value="ECO:0007669"/>
    <property type="project" value="InterPro"/>
</dbReference>
<dbReference type="Gene3D" id="3.40.190.10">
    <property type="entry name" value="Periplasmic binding protein-like II"/>
    <property type="match status" value="2"/>
</dbReference>
<dbReference type="PROSITE" id="PS50931">
    <property type="entry name" value="HTH_LYSR"/>
    <property type="match status" value="1"/>
</dbReference>
<keyword evidence="4" id="KW-0804">Transcription</keyword>
<evidence type="ECO:0000256" key="2">
    <source>
        <dbReference type="ARBA" id="ARBA00023015"/>
    </source>
</evidence>
<dbReference type="InterPro" id="IPR036390">
    <property type="entry name" value="WH_DNA-bd_sf"/>
</dbReference>
<sequence length="318" mass="35547">MFELGQLRCFTTVATELSFRRAAERLNMTQPPLSRQVQMLEHQLGVKLLERTTRSVSLTPAGRAFFIEANQLLERAQNAAMTARRIASGDIGSITISFVSCAVYEFLPEVINRVKADHAQIDIHLHEMTTHGQLESVRLRQVDIGIVRSTHSQHGYRCESLVKEPFVLAIPRHHPLAGAARLTPDSLDKQPFITYALSSWQPFHELITGMFRACGIHPDYSYQLGSTVTILSLVNGGIGLALVPACAARIRFENVVFREIDLDGGLYSELSLVWRDDNDNPVLPLLLDTLRQSVQNRRTVAAPVPGSRPQRHNSQHVT</sequence>
<gene>
    <name evidence="6" type="ORF">EDC52_102287</name>
</gene>
<keyword evidence="7" id="KW-1185">Reference proteome</keyword>
<dbReference type="EMBL" id="SMCR01000002">
    <property type="protein sequence ID" value="TCV98964.1"/>
    <property type="molecule type" value="Genomic_DNA"/>
</dbReference>
<keyword evidence="2" id="KW-0805">Transcription regulation</keyword>
<evidence type="ECO:0000256" key="1">
    <source>
        <dbReference type="ARBA" id="ARBA00009437"/>
    </source>
</evidence>
<dbReference type="Proteomes" id="UP000295719">
    <property type="component" value="Unassembled WGS sequence"/>
</dbReference>
<dbReference type="Pfam" id="PF03466">
    <property type="entry name" value="LysR_substrate"/>
    <property type="match status" value="1"/>
</dbReference>
<dbReference type="SUPFAM" id="SSF46785">
    <property type="entry name" value="Winged helix' DNA-binding domain"/>
    <property type="match status" value="1"/>
</dbReference>
<dbReference type="Pfam" id="PF00126">
    <property type="entry name" value="HTH_1"/>
    <property type="match status" value="1"/>
</dbReference>
<dbReference type="InterPro" id="IPR036388">
    <property type="entry name" value="WH-like_DNA-bd_sf"/>
</dbReference>
<dbReference type="Gene3D" id="1.10.10.10">
    <property type="entry name" value="Winged helix-like DNA-binding domain superfamily/Winged helix DNA-binding domain"/>
    <property type="match status" value="1"/>
</dbReference>
<dbReference type="PRINTS" id="PR00039">
    <property type="entry name" value="HTHLYSR"/>
</dbReference>